<name>A0A5B6WHW2_9ROSI</name>
<organism evidence="1 2">
    <name type="scientific">Gossypium australe</name>
    <dbReference type="NCBI Taxonomy" id="47621"/>
    <lineage>
        <taxon>Eukaryota</taxon>
        <taxon>Viridiplantae</taxon>
        <taxon>Streptophyta</taxon>
        <taxon>Embryophyta</taxon>
        <taxon>Tracheophyta</taxon>
        <taxon>Spermatophyta</taxon>
        <taxon>Magnoliopsida</taxon>
        <taxon>eudicotyledons</taxon>
        <taxon>Gunneridae</taxon>
        <taxon>Pentapetalae</taxon>
        <taxon>rosids</taxon>
        <taxon>malvids</taxon>
        <taxon>Malvales</taxon>
        <taxon>Malvaceae</taxon>
        <taxon>Malvoideae</taxon>
        <taxon>Gossypium</taxon>
    </lineage>
</organism>
<comment type="caution">
    <text evidence="1">The sequence shown here is derived from an EMBL/GenBank/DDBJ whole genome shotgun (WGS) entry which is preliminary data.</text>
</comment>
<dbReference type="Proteomes" id="UP000325315">
    <property type="component" value="Unassembled WGS sequence"/>
</dbReference>
<accession>A0A5B6WHW2</accession>
<sequence>MVNKAHLIIVKTNQTIKDILSRVDTFGRMTKWGIELVEFGIEYASRIAIKAQNLEFDKSPNPTNNF</sequence>
<dbReference type="EMBL" id="SMMG02000003">
    <property type="protein sequence ID" value="KAA3481270.1"/>
    <property type="molecule type" value="Genomic_DNA"/>
</dbReference>
<dbReference type="AlphaFoldDB" id="A0A5B6WHW2"/>
<keyword evidence="2" id="KW-1185">Reference proteome</keyword>
<evidence type="ECO:0000313" key="1">
    <source>
        <dbReference type="EMBL" id="KAA3481270.1"/>
    </source>
</evidence>
<reference evidence="2" key="1">
    <citation type="journal article" date="2019" name="Plant Biotechnol. J.">
        <title>Genome sequencing of the Australian wild diploid species Gossypium australe highlights disease resistance and delayed gland morphogenesis.</title>
        <authorList>
            <person name="Cai Y."/>
            <person name="Cai X."/>
            <person name="Wang Q."/>
            <person name="Wang P."/>
            <person name="Zhang Y."/>
            <person name="Cai C."/>
            <person name="Xu Y."/>
            <person name="Wang K."/>
            <person name="Zhou Z."/>
            <person name="Wang C."/>
            <person name="Geng S."/>
            <person name="Li B."/>
            <person name="Dong Q."/>
            <person name="Hou Y."/>
            <person name="Wang H."/>
            <person name="Ai P."/>
            <person name="Liu Z."/>
            <person name="Yi F."/>
            <person name="Sun M."/>
            <person name="An G."/>
            <person name="Cheng J."/>
            <person name="Zhang Y."/>
            <person name="Shi Q."/>
            <person name="Xie Y."/>
            <person name="Shi X."/>
            <person name="Chang Y."/>
            <person name="Huang F."/>
            <person name="Chen Y."/>
            <person name="Hong S."/>
            <person name="Mi L."/>
            <person name="Sun Q."/>
            <person name="Zhang L."/>
            <person name="Zhou B."/>
            <person name="Peng R."/>
            <person name="Zhang X."/>
            <person name="Liu F."/>
        </authorList>
    </citation>
    <scope>NUCLEOTIDE SEQUENCE [LARGE SCALE GENOMIC DNA]</scope>
    <source>
        <strain evidence="2">cv. PA1801</strain>
    </source>
</reference>
<protein>
    <submittedName>
        <fullName evidence="1">Integrase, catalytic core</fullName>
    </submittedName>
</protein>
<gene>
    <name evidence="1" type="ORF">EPI10_021646</name>
</gene>
<evidence type="ECO:0000313" key="2">
    <source>
        <dbReference type="Proteomes" id="UP000325315"/>
    </source>
</evidence>
<proteinExistence type="predicted"/>